<dbReference type="AlphaFoldDB" id="A0A1F5PIE9"/>
<dbReference type="Pfam" id="PF13023">
    <property type="entry name" value="HD_3"/>
    <property type="match status" value="1"/>
</dbReference>
<evidence type="ECO:0000259" key="1">
    <source>
        <dbReference type="Pfam" id="PF13023"/>
    </source>
</evidence>
<dbReference type="Gene3D" id="1.10.3210.10">
    <property type="entry name" value="Hypothetical protein af1432"/>
    <property type="match status" value="1"/>
</dbReference>
<protein>
    <recommendedName>
        <fullName evidence="1">HD domain-containing protein</fullName>
    </recommendedName>
</protein>
<reference evidence="2 3" key="1">
    <citation type="journal article" date="2016" name="Nat. Commun.">
        <title>Thousands of microbial genomes shed light on interconnected biogeochemical processes in an aquifer system.</title>
        <authorList>
            <person name="Anantharaman K."/>
            <person name="Brown C.T."/>
            <person name="Hug L.A."/>
            <person name="Sharon I."/>
            <person name="Castelle C.J."/>
            <person name="Probst A.J."/>
            <person name="Thomas B.C."/>
            <person name="Singh A."/>
            <person name="Wilkins M.J."/>
            <person name="Karaoz U."/>
            <person name="Brodie E.L."/>
            <person name="Williams K.H."/>
            <person name="Hubbard S.S."/>
            <person name="Banfield J.F."/>
        </authorList>
    </citation>
    <scope>NUCLEOTIDE SEQUENCE [LARGE SCALE GENOMIC DNA]</scope>
</reference>
<dbReference type="EMBL" id="MFEO01000017">
    <property type="protein sequence ID" value="OGE89718.1"/>
    <property type="molecule type" value="Genomic_DNA"/>
</dbReference>
<name>A0A1F5PIE9_9BACT</name>
<dbReference type="Proteomes" id="UP000178377">
    <property type="component" value="Unassembled WGS sequence"/>
</dbReference>
<evidence type="ECO:0000313" key="2">
    <source>
        <dbReference type="EMBL" id="OGE89718.1"/>
    </source>
</evidence>
<proteinExistence type="predicted"/>
<organism evidence="2 3">
    <name type="scientific">Candidatus Doudnabacteria bacterium RIFCSPHIGHO2_01_FULL_50_11</name>
    <dbReference type="NCBI Taxonomy" id="1817828"/>
    <lineage>
        <taxon>Bacteria</taxon>
        <taxon>Candidatus Doudnaibacteriota</taxon>
    </lineage>
</organism>
<comment type="caution">
    <text evidence="2">The sequence shown here is derived from an EMBL/GenBank/DDBJ whole genome shotgun (WGS) entry which is preliminary data.</text>
</comment>
<feature type="domain" description="HD" evidence="1">
    <location>
        <begin position="34"/>
        <end position="169"/>
    </location>
</feature>
<dbReference type="InterPro" id="IPR006674">
    <property type="entry name" value="HD_domain"/>
</dbReference>
<dbReference type="SUPFAM" id="SSF109604">
    <property type="entry name" value="HD-domain/PDEase-like"/>
    <property type="match status" value="1"/>
</dbReference>
<dbReference type="STRING" id="1817828.A2722_03435"/>
<accession>A0A1F5PIE9</accession>
<gene>
    <name evidence="2" type="ORF">A2722_03435</name>
</gene>
<evidence type="ECO:0000313" key="3">
    <source>
        <dbReference type="Proteomes" id="UP000178377"/>
    </source>
</evidence>
<sequence length="206" mass="23510">MNHLTKLFQLLELTRSQPQYGYALAGIPKDELSDLAQHHYLVTMIAWTLAREVKRAGAEISVERVLEFALLHDLGELFGGDIAMPYARVNPKARKLAKAFEGENQRYLAKFFAPDASYIRALAKEILNARSDEALIAKVADYIEVVHYRQYVGRVSPSDIAMSAKAMDKKIAKAKDQQVRKTLGEFAKLWRKEMLKPRKEIFEDNK</sequence>